<dbReference type="EMBL" id="JAUTXU010000034">
    <property type="protein sequence ID" value="KAK3717935.1"/>
    <property type="molecule type" value="Genomic_DNA"/>
</dbReference>
<protein>
    <submittedName>
        <fullName evidence="1">Uncharacterized protein</fullName>
    </submittedName>
</protein>
<gene>
    <name evidence="1" type="ORF">LTR37_005361</name>
</gene>
<keyword evidence="2" id="KW-1185">Reference proteome</keyword>
<accession>A0ACC3NJD5</accession>
<sequence length="738" mass="80817">MRASRAQVLPLLLSALPAGVLGGNLLSTTGFSTCIDNPKVKVDKLDVTYDKTTRQILFDVAGESKVEQNVTATLIVSAYGKEVYNQPFSPCDAGMVEMCPVPAATFASHGEQTIPEEAASQIPSIAFSVPDLDGNVKMELKNDDGEPIGCVQSTVGNGNTLNMPVISYAAAGIAAAALALSALGALAAGGQPGAATSSPTFGEIIGWFQGMAMNGMLSVQYPQVYQSFTTNFAFSTGLVPWGTMQKTIDGFRQTTGGNLTDANYPWLKHNATLVYANGKSSSDSSGLFRRAIGNAILLARDGTEVEVNGQSTTVGGNGANSTTSEAATKDQNFVSGIQAYVEQLTIPQENTFMTVLLIWAIVVAVLIVGILLIKVILEAWSMFGTLPKSLESWRKRYWWRMAKSITNLILLLYGMWTLYCVYQFTNGDSWAAKVLAGVTLGLFTVVLAWFTWRIYTKANQYKKVDGDASRLYEDKETWIKYSLFYDNYKKNYWLFFVPVIIYMFAKGCIIAGANGHGLAQASGQLVVEGLMLALLLWARPYQLKSGRWINIIIQIVRVLSIVCILVFVEELGLSQTTKTITGVVLIVIQCSLTAILAILIAVNALIVCIKENPHRRRRKDAEKINRDLDNLTPLDARNSLLMEPMSQQNTTYKGGMAPTLPFSDQKGRYDPVPLRPESPARTESTYSRQPRFRREESHDNLVSSAASMGHRDERSVSRSPPTREPQLPSLDFQFGQAR</sequence>
<dbReference type="Proteomes" id="UP001281147">
    <property type="component" value="Unassembled WGS sequence"/>
</dbReference>
<reference evidence="1" key="1">
    <citation type="submission" date="2023-07" db="EMBL/GenBank/DDBJ databases">
        <title>Black Yeasts Isolated from many extreme environments.</title>
        <authorList>
            <person name="Coleine C."/>
            <person name="Stajich J.E."/>
            <person name="Selbmann L."/>
        </authorList>
    </citation>
    <scope>NUCLEOTIDE SEQUENCE</scope>
    <source>
        <strain evidence="1">CCFEE 5714</strain>
    </source>
</reference>
<evidence type="ECO:0000313" key="1">
    <source>
        <dbReference type="EMBL" id="KAK3717935.1"/>
    </source>
</evidence>
<name>A0ACC3NJD5_9PEZI</name>
<proteinExistence type="predicted"/>
<organism evidence="1 2">
    <name type="scientific">Vermiconidia calcicola</name>
    <dbReference type="NCBI Taxonomy" id="1690605"/>
    <lineage>
        <taxon>Eukaryota</taxon>
        <taxon>Fungi</taxon>
        <taxon>Dikarya</taxon>
        <taxon>Ascomycota</taxon>
        <taxon>Pezizomycotina</taxon>
        <taxon>Dothideomycetes</taxon>
        <taxon>Dothideomycetidae</taxon>
        <taxon>Mycosphaerellales</taxon>
        <taxon>Extremaceae</taxon>
        <taxon>Vermiconidia</taxon>
    </lineage>
</organism>
<evidence type="ECO:0000313" key="2">
    <source>
        <dbReference type="Proteomes" id="UP001281147"/>
    </source>
</evidence>
<comment type="caution">
    <text evidence="1">The sequence shown here is derived from an EMBL/GenBank/DDBJ whole genome shotgun (WGS) entry which is preliminary data.</text>
</comment>